<evidence type="ECO:0008006" key="5">
    <source>
        <dbReference type="Google" id="ProtNLM"/>
    </source>
</evidence>
<feature type="chain" id="PRO_5047144904" description="DUF680 domain-containing protein" evidence="2">
    <location>
        <begin position="22"/>
        <end position="95"/>
    </location>
</feature>
<feature type="compositionally biased region" description="Polar residues" evidence="1">
    <location>
        <begin position="74"/>
        <end position="83"/>
    </location>
</feature>
<feature type="signal peptide" evidence="2">
    <location>
        <begin position="1"/>
        <end position="21"/>
    </location>
</feature>
<reference evidence="3 4" key="1">
    <citation type="submission" date="2024-09" db="EMBL/GenBank/DDBJ databases">
        <authorList>
            <person name="Sun Q."/>
            <person name="Mori K."/>
        </authorList>
    </citation>
    <scope>NUCLEOTIDE SEQUENCE [LARGE SCALE GENOMIC DNA]</scope>
    <source>
        <strain evidence="3 4">TBRC 4938</strain>
    </source>
</reference>
<feature type="region of interest" description="Disordered" evidence="1">
    <location>
        <begin position="74"/>
        <end position="95"/>
    </location>
</feature>
<dbReference type="Proteomes" id="UP001589692">
    <property type="component" value="Unassembled WGS sequence"/>
</dbReference>
<accession>A0ABV6APN6</accession>
<dbReference type="EMBL" id="JBHMAA010000024">
    <property type="protein sequence ID" value="MFB9951280.1"/>
    <property type="molecule type" value="Genomic_DNA"/>
</dbReference>
<organism evidence="3 4">
    <name type="scientific">Rhizobium puerariae</name>
    <dbReference type="NCBI Taxonomy" id="1585791"/>
    <lineage>
        <taxon>Bacteria</taxon>
        <taxon>Pseudomonadati</taxon>
        <taxon>Pseudomonadota</taxon>
        <taxon>Alphaproteobacteria</taxon>
        <taxon>Hyphomicrobiales</taxon>
        <taxon>Rhizobiaceae</taxon>
        <taxon>Rhizobium/Agrobacterium group</taxon>
        <taxon>Rhizobium</taxon>
    </lineage>
</organism>
<dbReference type="RefSeq" id="WP_377264093.1">
    <property type="nucleotide sequence ID" value="NZ_JBHMAA010000024.1"/>
</dbReference>
<keyword evidence="4" id="KW-1185">Reference proteome</keyword>
<evidence type="ECO:0000256" key="2">
    <source>
        <dbReference type="SAM" id="SignalP"/>
    </source>
</evidence>
<protein>
    <recommendedName>
        <fullName evidence="5">DUF680 domain-containing protein</fullName>
    </recommendedName>
</protein>
<evidence type="ECO:0000256" key="1">
    <source>
        <dbReference type="SAM" id="MobiDB-lite"/>
    </source>
</evidence>
<keyword evidence="2" id="KW-0732">Signal</keyword>
<gene>
    <name evidence="3" type="ORF">ACFFP0_20730</name>
</gene>
<proteinExistence type="predicted"/>
<evidence type="ECO:0000313" key="4">
    <source>
        <dbReference type="Proteomes" id="UP001589692"/>
    </source>
</evidence>
<sequence>MTRIAPALVAAMIATASFAGAALAGNGDYYEGIDRNGTSAPANHNVVPAARSHVDTFATGSIGDSRAAVRFHSTNGQIEQSPNRGDYYEGVNRPN</sequence>
<comment type="caution">
    <text evidence="3">The sequence shown here is derived from an EMBL/GenBank/DDBJ whole genome shotgun (WGS) entry which is preliminary data.</text>
</comment>
<name>A0ABV6APN6_9HYPH</name>
<evidence type="ECO:0000313" key="3">
    <source>
        <dbReference type="EMBL" id="MFB9951280.1"/>
    </source>
</evidence>